<dbReference type="Gene3D" id="3.40.50.1240">
    <property type="entry name" value="Phosphoglycerate mutase-like"/>
    <property type="match status" value="1"/>
</dbReference>
<keyword evidence="3" id="KW-0812">Transmembrane</keyword>
<dbReference type="EMBL" id="SEOQ01000003">
    <property type="protein sequence ID" value="TFY72880.1"/>
    <property type="molecule type" value="Genomic_DNA"/>
</dbReference>
<dbReference type="SUPFAM" id="SSF53254">
    <property type="entry name" value="Phosphoglycerate mutase-like"/>
    <property type="match status" value="1"/>
</dbReference>
<evidence type="ECO:0000256" key="3">
    <source>
        <dbReference type="SAM" id="Phobius"/>
    </source>
</evidence>
<accession>A0A4Y9ZFB7</accession>
<dbReference type="InterPro" id="IPR029033">
    <property type="entry name" value="His_PPase_superfam"/>
</dbReference>
<evidence type="ECO:0000256" key="1">
    <source>
        <dbReference type="ARBA" id="ARBA00005375"/>
    </source>
</evidence>
<dbReference type="Pfam" id="PF00328">
    <property type="entry name" value="His_Phos_2"/>
    <property type="match status" value="1"/>
</dbReference>
<dbReference type="InterPro" id="IPR000560">
    <property type="entry name" value="His_Pase_clade-2"/>
</dbReference>
<organism evidence="4 5">
    <name type="scientific">Dentipellis fragilis</name>
    <dbReference type="NCBI Taxonomy" id="205917"/>
    <lineage>
        <taxon>Eukaryota</taxon>
        <taxon>Fungi</taxon>
        <taxon>Dikarya</taxon>
        <taxon>Basidiomycota</taxon>
        <taxon>Agaricomycotina</taxon>
        <taxon>Agaricomycetes</taxon>
        <taxon>Russulales</taxon>
        <taxon>Hericiaceae</taxon>
        <taxon>Dentipellis</taxon>
    </lineage>
</organism>
<keyword evidence="5" id="KW-1185">Reference proteome</keyword>
<dbReference type="InterPro" id="IPR050645">
    <property type="entry name" value="Histidine_acid_phosphatase"/>
</dbReference>
<comment type="similarity">
    <text evidence="1">Belongs to the histidine acid phosphatase family.</text>
</comment>
<proteinExistence type="inferred from homology"/>
<feature type="region of interest" description="Disordered" evidence="2">
    <location>
        <begin position="460"/>
        <end position="483"/>
    </location>
</feature>
<sequence>MSSPSDSTVLGVVLLIRHGDRQGFYQDPNTYDASATAITPLGNVRPLSFSGRAQRTHRLSCMARTYQQQEVQLGGLLRSLYFDPSSSSHIRNTDLGLFNVSQVQIRADAGDEGGVIYDSAVSLTQGLWPPSTAYNTTLANGTTITGPMGGYQYIPIESVESSNDVSLEGFTSCGTFNNATTAFYASPEFKQKTEESQAFLSELPPYLDGRPATLQNMWNIFDYMNVNSIHNANFSKTLPPTFLAQARDLANWHEYNTFTSPQLSGIENIAGRTVLPSMITGIQRIANASDPLSFVLEAISYKPFLSLFNMTGAAEENSGLANIVEYAAAWALEVRQPASGGEPVLRFNFKNGTTDTFHTYNFLNSNGDVPVSTFLNTLAPPAVNTTAQWCSVCSNTKDRGCGLLAAASAQGAQNAASEHHQRISPVGAGFLGAGLTVAVFLMAFAALVSLGVLTFGNGRSRRASKAGEKGMKGIDHGSVDSHA</sequence>
<evidence type="ECO:0000313" key="4">
    <source>
        <dbReference type="EMBL" id="TFY72880.1"/>
    </source>
</evidence>
<reference evidence="4 5" key="1">
    <citation type="submission" date="2019-02" db="EMBL/GenBank/DDBJ databases">
        <title>Genome sequencing of the rare red list fungi Dentipellis fragilis.</title>
        <authorList>
            <person name="Buettner E."/>
            <person name="Kellner H."/>
        </authorList>
    </citation>
    <scope>NUCLEOTIDE SEQUENCE [LARGE SCALE GENOMIC DNA]</scope>
    <source>
        <strain evidence="4 5">DSM 105465</strain>
    </source>
</reference>
<keyword evidence="3" id="KW-0472">Membrane</keyword>
<dbReference type="PANTHER" id="PTHR11567">
    <property type="entry name" value="ACID PHOSPHATASE-RELATED"/>
    <property type="match status" value="1"/>
</dbReference>
<gene>
    <name evidence="4" type="ORF">EVG20_g154</name>
</gene>
<dbReference type="Proteomes" id="UP000298327">
    <property type="component" value="Unassembled WGS sequence"/>
</dbReference>
<evidence type="ECO:0008006" key="6">
    <source>
        <dbReference type="Google" id="ProtNLM"/>
    </source>
</evidence>
<dbReference type="AlphaFoldDB" id="A0A4Y9ZFB7"/>
<protein>
    <recommendedName>
        <fullName evidence="6">Phosphoglycerate mutase-like protein</fullName>
    </recommendedName>
</protein>
<feature type="compositionally biased region" description="Basic and acidic residues" evidence="2">
    <location>
        <begin position="465"/>
        <end position="483"/>
    </location>
</feature>
<dbReference type="OrthoDB" id="258392at2759"/>
<dbReference type="GO" id="GO:0016791">
    <property type="term" value="F:phosphatase activity"/>
    <property type="evidence" value="ECO:0007669"/>
    <property type="project" value="TreeGrafter"/>
</dbReference>
<dbReference type="STRING" id="205917.A0A4Y9ZFB7"/>
<keyword evidence="3" id="KW-1133">Transmembrane helix</keyword>
<feature type="transmembrane region" description="Helical" evidence="3">
    <location>
        <begin position="430"/>
        <end position="455"/>
    </location>
</feature>
<comment type="caution">
    <text evidence="4">The sequence shown here is derived from an EMBL/GenBank/DDBJ whole genome shotgun (WGS) entry which is preliminary data.</text>
</comment>
<name>A0A4Y9ZFB7_9AGAM</name>
<evidence type="ECO:0000313" key="5">
    <source>
        <dbReference type="Proteomes" id="UP000298327"/>
    </source>
</evidence>
<evidence type="ECO:0000256" key="2">
    <source>
        <dbReference type="SAM" id="MobiDB-lite"/>
    </source>
</evidence>
<dbReference type="PANTHER" id="PTHR11567:SF142">
    <property type="entry name" value="PHOSPHOGLYCERATE MUTASE-LIKE PROTEIN"/>
    <property type="match status" value="1"/>
</dbReference>